<accession>A0A0B6Y1E2</accession>
<evidence type="ECO:0000313" key="2">
    <source>
        <dbReference type="EMBL" id="CEK50122.1"/>
    </source>
</evidence>
<evidence type="ECO:0000256" key="1">
    <source>
        <dbReference type="SAM" id="MobiDB-lite"/>
    </source>
</evidence>
<protein>
    <submittedName>
        <fullName evidence="2">Uncharacterized protein</fullName>
    </submittedName>
</protein>
<feature type="region of interest" description="Disordered" evidence="1">
    <location>
        <begin position="27"/>
        <end position="46"/>
    </location>
</feature>
<reference evidence="2" key="1">
    <citation type="submission" date="2014-12" db="EMBL/GenBank/DDBJ databases">
        <title>Insight into the proteome of Arion vulgaris.</title>
        <authorList>
            <person name="Aradska J."/>
            <person name="Bulat T."/>
            <person name="Smidak R."/>
            <person name="Sarate P."/>
            <person name="Gangsoo J."/>
            <person name="Sialana F."/>
            <person name="Bilban M."/>
            <person name="Lubec G."/>
        </authorList>
    </citation>
    <scope>NUCLEOTIDE SEQUENCE</scope>
    <source>
        <tissue evidence="2">Skin</tissue>
    </source>
</reference>
<gene>
    <name evidence="2" type="primary">ORF9916</name>
</gene>
<dbReference type="AlphaFoldDB" id="A0A0B6Y1E2"/>
<dbReference type="EMBL" id="HACG01003257">
    <property type="protein sequence ID" value="CEK50122.1"/>
    <property type="molecule type" value="Transcribed_RNA"/>
</dbReference>
<proteinExistence type="predicted"/>
<organism evidence="2">
    <name type="scientific">Arion vulgaris</name>
    <dbReference type="NCBI Taxonomy" id="1028688"/>
    <lineage>
        <taxon>Eukaryota</taxon>
        <taxon>Metazoa</taxon>
        <taxon>Spiralia</taxon>
        <taxon>Lophotrochozoa</taxon>
        <taxon>Mollusca</taxon>
        <taxon>Gastropoda</taxon>
        <taxon>Heterobranchia</taxon>
        <taxon>Euthyneura</taxon>
        <taxon>Panpulmonata</taxon>
        <taxon>Eupulmonata</taxon>
        <taxon>Stylommatophora</taxon>
        <taxon>Helicina</taxon>
        <taxon>Arionoidea</taxon>
        <taxon>Arionidae</taxon>
        <taxon>Arion</taxon>
    </lineage>
</organism>
<feature type="non-terminal residue" evidence="2">
    <location>
        <position position="68"/>
    </location>
</feature>
<name>A0A0B6Y1E2_9EUPU</name>
<feature type="non-terminal residue" evidence="2">
    <location>
        <position position="1"/>
    </location>
</feature>
<sequence length="68" mass="7770">KDESIIMVCDKTENWTESDNVVINKDNGFDDADNEHLTGSSEGNNGDRYHKLQAVITEFLTDYFNSLR</sequence>